<evidence type="ECO:0000313" key="6">
    <source>
        <dbReference type="EMBL" id="SDX71662.1"/>
    </source>
</evidence>
<comment type="subcellular location">
    <subcellularLocation>
        <location evidence="1">Membrane</location>
        <topology evidence="1">Multi-pass membrane protein</topology>
    </subcellularLocation>
</comment>
<dbReference type="InterPro" id="IPR001807">
    <property type="entry name" value="ClC"/>
</dbReference>
<protein>
    <submittedName>
        <fullName evidence="6">H+/Cl-antiporter ClcA</fullName>
    </submittedName>
</protein>
<dbReference type="EMBL" id="FNPC01000001">
    <property type="protein sequence ID" value="SDX71662.1"/>
    <property type="molecule type" value="Genomic_DNA"/>
</dbReference>
<feature type="transmembrane region" description="Helical" evidence="5">
    <location>
        <begin position="279"/>
        <end position="297"/>
    </location>
</feature>
<feature type="transmembrane region" description="Helical" evidence="5">
    <location>
        <begin position="69"/>
        <end position="89"/>
    </location>
</feature>
<feature type="transmembrane region" description="Helical" evidence="5">
    <location>
        <begin position="383"/>
        <end position="412"/>
    </location>
</feature>
<feature type="transmembrane region" description="Helical" evidence="5">
    <location>
        <begin position="240"/>
        <end position="258"/>
    </location>
</feature>
<feature type="transmembrane region" description="Helical" evidence="5">
    <location>
        <begin position="21"/>
        <end position="49"/>
    </location>
</feature>
<proteinExistence type="predicted"/>
<dbReference type="SUPFAM" id="SSF81340">
    <property type="entry name" value="Clc chloride channel"/>
    <property type="match status" value="1"/>
</dbReference>
<keyword evidence="2 5" id="KW-0812">Transmembrane</keyword>
<evidence type="ECO:0000256" key="2">
    <source>
        <dbReference type="ARBA" id="ARBA00022692"/>
    </source>
</evidence>
<keyword evidence="3 5" id="KW-1133">Transmembrane helix</keyword>
<keyword evidence="4 5" id="KW-0472">Membrane</keyword>
<dbReference type="InterPro" id="IPR050368">
    <property type="entry name" value="ClC-type_chloride_channel"/>
</dbReference>
<dbReference type="Proteomes" id="UP000199079">
    <property type="component" value="Unassembled WGS sequence"/>
</dbReference>
<accession>A0A1H3DYW9</accession>
<evidence type="ECO:0000256" key="5">
    <source>
        <dbReference type="SAM" id="Phobius"/>
    </source>
</evidence>
<sequence length="420" mass="43307">MVGLSKDGYHGRTVSLAVRNLSRVVLLAVCFATVIGLVTGTFLRVLQWVTFLLWETVPAAIAVVPNHPLYTVIVCTVGGITLGLGRLHLGDHPGDVEELLAEIRAGETVDHDEISKGAIHSLVSLAFGASLGPELALLAIGGGMSSHALVRLQYAMRTAWTGTIAGTSTSFSDLRFHATGGLDHPVERNDIPPVPRWWRWIPGLAAIVLGVTALKVAAGSGLHFGYAVPEFGSTNPTRRLAAAALFGALGGFVSVLYLRFRRRLQAHRGTGDHLMRSTVGGLALGFAGAVTPGLLFSGQEAIGALFAGLPLPAEALLVAGVAKIMLVGLMLETGWKGGPIFPLLAGGAATGAALAQIVPGVGSVVGLTAMMAGVPVGELPRPLLIAGTVALFYSGSLFIVAGIGAVAGTIVVRTVRKVGK</sequence>
<evidence type="ECO:0000256" key="3">
    <source>
        <dbReference type="ARBA" id="ARBA00022989"/>
    </source>
</evidence>
<evidence type="ECO:0000313" key="7">
    <source>
        <dbReference type="Proteomes" id="UP000199079"/>
    </source>
</evidence>
<dbReference type="RefSeq" id="WP_092730319.1">
    <property type="nucleotide sequence ID" value="NZ_FNPC01000001.1"/>
</dbReference>
<feature type="transmembrane region" description="Helical" evidence="5">
    <location>
        <begin position="309"/>
        <end position="331"/>
    </location>
</feature>
<evidence type="ECO:0000256" key="4">
    <source>
        <dbReference type="ARBA" id="ARBA00023136"/>
    </source>
</evidence>
<organism evidence="6 7">
    <name type="scientific">Halopenitus persicus</name>
    <dbReference type="NCBI Taxonomy" id="1048396"/>
    <lineage>
        <taxon>Archaea</taxon>
        <taxon>Methanobacteriati</taxon>
        <taxon>Methanobacteriota</taxon>
        <taxon>Stenosarchaea group</taxon>
        <taxon>Halobacteria</taxon>
        <taxon>Halobacteriales</taxon>
        <taxon>Haloferacaceae</taxon>
        <taxon>Halopenitus</taxon>
    </lineage>
</organism>
<feature type="transmembrane region" description="Helical" evidence="5">
    <location>
        <begin position="343"/>
        <end position="371"/>
    </location>
</feature>
<keyword evidence="7" id="KW-1185">Reference proteome</keyword>
<gene>
    <name evidence="6" type="ORF">SAMN05216564_101214</name>
</gene>
<dbReference type="GO" id="GO:0015108">
    <property type="term" value="F:chloride transmembrane transporter activity"/>
    <property type="evidence" value="ECO:0007669"/>
    <property type="project" value="InterPro"/>
</dbReference>
<dbReference type="OrthoDB" id="350518at2157"/>
<feature type="transmembrane region" description="Helical" evidence="5">
    <location>
        <begin position="204"/>
        <end position="228"/>
    </location>
</feature>
<dbReference type="Gene3D" id="1.10.3080.10">
    <property type="entry name" value="Clc chloride channel"/>
    <property type="match status" value="1"/>
</dbReference>
<dbReference type="Pfam" id="PF00654">
    <property type="entry name" value="Voltage_CLC"/>
    <property type="match status" value="1"/>
</dbReference>
<name>A0A1H3DYW9_9EURY</name>
<evidence type="ECO:0000256" key="1">
    <source>
        <dbReference type="ARBA" id="ARBA00004141"/>
    </source>
</evidence>
<dbReference type="GO" id="GO:0016020">
    <property type="term" value="C:membrane"/>
    <property type="evidence" value="ECO:0007669"/>
    <property type="project" value="UniProtKB-SubCell"/>
</dbReference>
<dbReference type="PANTHER" id="PTHR43427">
    <property type="entry name" value="CHLORIDE CHANNEL PROTEIN CLC-E"/>
    <property type="match status" value="1"/>
</dbReference>
<reference evidence="7" key="1">
    <citation type="submission" date="2016-10" db="EMBL/GenBank/DDBJ databases">
        <authorList>
            <person name="Varghese N."/>
            <person name="Submissions S."/>
        </authorList>
    </citation>
    <scope>NUCLEOTIDE SEQUENCE [LARGE SCALE GENOMIC DNA]</scope>
    <source>
        <strain evidence="7">DC30,IBRC 10041,KCTC 4046</strain>
    </source>
</reference>
<dbReference type="InterPro" id="IPR014743">
    <property type="entry name" value="Cl-channel_core"/>
</dbReference>
<dbReference type="PANTHER" id="PTHR43427:SF12">
    <property type="entry name" value="CHLORIDE TRANSPORTER"/>
    <property type="match status" value="1"/>
</dbReference>
<dbReference type="AlphaFoldDB" id="A0A1H3DYW9"/>